<dbReference type="InterPro" id="IPR052957">
    <property type="entry name" value="Auxin_embryo_med"/>
</dbReference>
<dbReference type="PANTHER" id="PTHR32387">
    <property type="entry name" value="WU:FJ29H11"/>
    <property type="match status" value="1"/>
</dbReference>
<accession>A0A7S3LTJ6</accession>
<name>A0A7S3LTJ6_9STRA</name>
<protein>
    <recommendedName>
        <fullName evidence="1">Protein NO VEIN C-terminal domain-containing protein</fullName>
    </recommendedName>
</protein>
<evidence type="ECO:0000313" key="2">
    <source>
        <dbReference type="EMBL" id="CAE0438027.1"/>
    </source>
</evidence>
<sequence length="507" mass="57958">MSETATNCVVVNCVRTLISEGKFPNLDNCKFYLRNFSNRQCYEGVPAFQYLLEINQRIHIFVTSFLTTRPIVTLLDLEAELCAFLHSLCVPSFTHSFGSQNPEEIDIDNDSSVETWSKENFDWFGLGHLINYPPVLKLFKSVSKQPLRETDILKIFDSFEGLAADFESHIREKYSVRDIHAELNVSIDSNGLKQYRVALIHIHQAQYRKRKGENTVSVELTKKQKKTTIYKSQRLKLPETRTHVCAVLSKCQKILDSSYPPSFTKLYNIVNNLDISWESCSEVITEYCMLHLGSSSYRQSKFEPAENPIIIEENTNFQDREEKDNIDNSVLISQCSQAVSSHIKNVVERSMPHLSSVGMVSVVPNSELRGLFPSSACRGSRNSDSTGKWGESLVYQYLLNKHPEAEVCWMNKDKESLAAYDIKLMFKGENNLQSTRFIEVKTTRFSDKNVFELSFNEFTFMSSQGGQINFDIYRVYNAGDSTRVTITAVRNAYSKLKNHGLKLCLAI</sequence>
<evidence type="ECO:0000259" key="1">
    <source>
        <dbReference type="Pfam" id="PF13020"/>
    </source>
</evidence>
<proteinExistence type="predicted"/>
<gene>
    <name evidence="2" type="ORF">ASTO00021_LOCUS8279</name>
</gene>
<dbReference type="AlphaFoldDB" id="A0A7S3LTJ6"/>
<reference evidence="2" key="1">
    <citation type="submission" date="2021-01" db="EMBL/GenBank/DDBJ databases">
        <authorList>
            <person name="Corre E."/>
            <person name="Pelletier E."/>
            <person name="Niang G."/>
            <person name="Scheremetjew M."/>
            <person name="Finn R."/>
            <person name="Kale V."/>
            <person name="Holt S."/>
            <person name="Cochrane G."/>
            <person name="Meng A."/>
            <person name="Brown T."/>
            <person name="Cohen L."/>
        </authorList>
    </citation>
    <scope>NUCLEOTIDE SEQUENCE</scope>
    <source>
        <strain evidence="2">GSBS06</strain>
    </source>
</reference>
<dbReference type="EMBL" id="HBIN01011045">
    <property type="protein sequence ID" value="CAE0438027.1"/>
    <property type="molecule type" value="Transcribed_RNA"/>
</dbReference>
<dbReference type="Pfam" id="PF13020">
    <property type="entry name" value="NOV_C"/>
    <property type="match status" value="1"/>
</dbReference>
<feature type="domain" description="Protein NO VEIN C-terminal" evidence="1">
    <location>
        <begin position="390"/>
        <end position="485"/>
    </location>
</feature>
<organism evidence="2">
    <name type="scientific">Aplanochytrium stocchinoi</name>
    <dbReference type="NCBI Taxonomy" id="215587"/>
    <lineage>
        <taxon>Eukaryota</taxon>
        <taxon>Sar</taxon>
        <taxon>Stramenopiles</taxon>
        <taxon>Bigyra</taxon>
        <taxon>Labyrinthulomycetes</taxon>
        <taxon>Thraustochytrida</taxon>
        <taxon>Thraustochytriidae</taxon>
        <taxon>Aplanochytrium</taxon>
    </lineage>
</organism>
<dbReference type="PANTHER" id="PTHR32387:SF0">
    <property type="entry name" value="PROTEIN NO VEIN"/>
    <property type="match status" value="1"/>
</dbReference>
<dbReference type="InterPro" id="IPR024975">
    <property type="entry name" value="NOV_C"/>
</dbReference>